<gene>
    <name evidence="3" type="ORF">NP233_g9739</name>
</gene>
<evidence type="ECO:0000256" key="1">
    <source>
        <dbReference type="SAM" id="Phobius"/>
    </source>
</evidence>
<feature type="transmembrane region" description="Helical" evidence="1">
    <location>
        <begin position="133"/>
        <end position="157"/>
    </location>
</feature>
<keyword evidence="1" id="KW-0812">Transmembrane</keyword>
<feature type="transmembrane region" description="Helical" evidence="1">
    <location>
        <begin position="62"/>
        <end position="78"/>
    </location>
</feature>
<dbReference type="InterPro" id="IPR045338">
    <property type="entry name" value="DUF6535"/>
</dbReference>
<name>A0AAD5VLL7_9AGAR</name>
<comment type="caution">
    <text evidence="3">The sequence shown here is derived from an EMBL/GenBank/DDBJ whole genome shotgun (WGS) entry which is preliminary data.</text>
</comment>
<sequence length="554" mass="62408">MAIMSSSYLATYDGKGSPDKTGSADSPATDGEPANCWETCLDFAKQFAAEDMEVWKDEVDKLLIFAGLFSGVVASFATESYRNLKKDPAETTVLLLKNLLILQLNATNPQQGFAGIDTDPVAQPVSNGNKRAAIYHFLSLVLTISTAIAGILCLQWIREYSRNPVGVPGSRREHLGVRFMRHEGMEHYHVFTCLTVLPLLLIISLLLFFIGLVEMLFEVNDTVAVVALVMAGITFTFVLITTLLPSVQPWTKYSQCPYKSPQAWLFYQLTKVLRALFHYAMALIRRQRPDGTTTIRNLAELSLWSWSDYDARAYKDLMRHQAANVGLGLHWLGGMYLQHTKFGNAFYKCVQDESIQNLLYRVLERGDSHRAEVIASIPGSLPAQQAVLEDGSSQDSSEVFKQSVTIFQTLSYLVEKIEQDQPSSILLRERLNLFLEIKAKSGFQEDVGYLLISDDDIQKLLSRGMIDQDTPYIRKYLDAVQIILRLEQQAPSPRHHIAFDKTVDALSAWLARRGSDLKDDSRELMNRVRGLRNHVNLLGRMAKPKHHSRAARSM</sequence>
<evidence type="ECO:0000259" key="2">
    <source>
        <dbReference type="Pfam" id="PF20153"/>
    </source>
</evidence>
<organism evidence="3 4">
    <name type="scientific">Leucocoprinus birnbaumii</name>
    <dbReference type="NCBI Taxonomy" id="56174"/>
    <lineage>
        <taxon>Eukaryota</taxon>
        <taxon>Fungi</taxon>
        <taxon>Dikarya</taxon>
        <taxon>Basidiomycota</taxon>
        <taxon>Agaricomycotina</taxon>
        <taxon>Agaricomycetes</taxon>
        <taxon>Agaricomycetidae</taxon>
        <taxon>Agaricales</taxon>
        <taxon>Agaricineae</taxon>
        <taxon>Agaricaceae</taxon>
        <taxon>Leucocoprinus</taxon>
    </lineage>
</organism>
<protein>
    <recommendedName>
        <fullName evidence="2">DUF6535 domain-containing protein</fullName>
    </recommendedName>
</protein>
<dbReference type="EMBL" id="JANIEX010000902">
    <property type="protein sequence ID" value="KAJ3562182.1"/>
    <property type="molecule type" value="Genomic_DNA"/>
</dbReference>
<keyword evidence="1" id="KW-0472">Membrane</keyword>
<keyword evidence="4" id="KW-1185">Reference proteome</keyword>
<feature type="transmembrane region" description="Helical" evidence="1">
    <location>
        <begin position="188"/>
        <end position="210"/>
    </location>
</feature>
<dbReference type="Proteomes" id="UP001213000">
    <property type="component" value="Unassembled WGS sequence"/>
</dbReference>
<reference evidence="3" key="1">
    <citation type="submission" date="2022-07" db="EMBL/GenBank/DDBJ databases">
        <title>Genome Sequence of Leucocoprinus birnbaumii.</title>
        <authorList>
            <person name="Buettner E."/>
        </authorList>
    </citation>
    <scope>NUCLEOTIDE SEQUENCE</scope>
    <source>
        <strain evidence="3">VT141</strain>
    </source>
</reference>
<keyword evidence="1" id="KW-1133">Transmembrane helix</keyword>
<dbReference type="Pfam" id="PF20153">
    <property type="entry name" value="DUF6535"/>
    <property type="match status" value="1"/>
</dbReference>
<feature type="domain" description="DUF6535" evidence="2">
    <location>
        <begin position="37"/>
        <end position="217"/>
    </location>
</feature>
<proteinExistence type="predicted"/>
<evidence type="ECO:0000313" key="4">
    <source>
        <dbReference type="Proteomes" id="UP001213000"/>
    </source>
</evidence>
<feature type="transmembrane region" description="Helical" evidence="1">
    <location>
        <begin position="222"/>
        <end position="244"/>
    </location>
</feature>
<evidence type="ECO:0000313" key="3">
    <source>
        <dbReference type="EMBL" id="KAJ3562182.1"/>
    </source>
</evidence>
<dbReference type="AlphaFoldDB" id="A0AAD5VLL7"/>
<accession>A0AAD5VLL7</accession>